<dbReference type="Pfam" id="PF06985">
    <property type="entry name" value="HET"/>
    <property type="match status" value="1"/>
</dbReference>
<dbReference type="Proteomes" id="UP001243330">
    <property type="component" value="Unassembled WGS sequence"/>
</dbReference>
<keyword evidence="3" id="KW-1185">Reference proteome</keyword>
<evidence type="ECO:0000313" key="3">
    <source>
        <dbReference type="Proteomes" id="UP001243330"/>
    </source>
</evidence>
<gene>
    <name evidence="2" type="ORF">CCHR01_08971</name>
</gene>
<dbReference type="InterPro" id="IPR052895">
    <property type="entry name" value="HetReg/Transcr_Mod"/>
</dbReference>
<dbReference type="InterPro" id="IPR010730">
    <property type="entry name" value="HET"/>
</dbReference>
<reference evidence="2" key="1">
    <citation type="submission" date="2023-01" db="EMBL/GenBank/DDBJ databases">
        <title>Colletotrichum chrysophilum M932 genome sequence.</title>
        <authorList>
            <person name="Baroncelli R."/>
        </authorList>
    </citation>
    <scope>NUCLEOTIDE SEQUENCE</scope>
    <source>
        <strain evidence="2">M932</strain>
    </source>
</reference>
<protein>
    <submittedName>
        <fullName evidence="2">Heterokaryon incompatibility protein</fullName>
    </submittedName>
</protein>
<sequence length="584" mass="67130">MRRKHAAAARNIACRHRRHSPRQGAVKTVAKTSYNSLSGTQIRLLRIKPGGGRVKCQLRTVYLSEDPRYHVLSYVWGDSKDMRLIKVNGTLYPVTVNLYDALVAFRDMPADNILSPPFLIWVDAICVNQHDEKEKSRQIPRIGQIYAAAERVIIWLSSCDMWWSVDATDLGTDLHTGFFHHQANTRPSWPDLGKSEVTTDEDARAEFDYLFAVFQRHPWFYRIWTVQEAVLTKRSPIFAYDFDGFVCTATLDWIDGIAREMKHNYQGFPWGNLVKMRSWAQKSHLSRDLKDENAGSMLMMLLDLTRMKTSSILQDRIYWLYGLLQVLTTRFPELRLPLVDYSRPPGQVFTDITKLIIQHTGDSMFIKCACCACRLPEAPTWVSDLYFFSSRTRTRPFSDQPPELSDDGQVLIVTANIIDSCEIVSPANAYLPYMDTIEDMKLSVIEHIKEIEDRIMRPLLSRRSVDSEYLWSAVLSNVDFKTLVKVREAEVDGAEWLSNERVGNLHVRLNQCLFFSTKEGYVGRCSPDVPCQSGDVICVTSAREPIIIRRRNASDQYEVIGPVDWYEDELINLDGGTFDRIQLI</sequence>
<accession>A0AAD9EI69</accession>
<evidence type="ECO:0000313" key="2">
    <source>
        <dbReference type="EMBL" id="KAK1848432.1"/>
    </source>
</evidence>
<comment type="caution">
    <text evidence="2">The sequence shown here is derived from an EMBL/GenBank/DDBJ whole genome shotgun (WGS) entry which is preliminary data.</text>
</comment>
<dbReference type="PANTHER" id="PTHR24148">
    <property type="entry name" value="ANKYRIN REPEAT DOMAIN-CONTAINING PROTEIN 39 HOMOLOG-RELATED"/>
    <property type="match status" value="1"/>
</dbReference>
<organism evidence="2 3">
    <name type="scientific">Colletotrichum chrysophilum</name>
    <dbReference type="NCBI Taxonomy" id="1836956"/>
    <lineage>
        <taxon>Eukaryota</taxon>
        <taxon>Fungi</taxon>
        <taxon>Dikarya</taxon>
        <taxon>Ascomycota</taxon>
        <taxon>Pezizomycotina</taxon>
        <taxon>Sordariomycetes</taxon>
        <taxon>Hypocreomycetidae</taxon>
        <taxon>Glomerellales</taxon>
        <taxon>Glomerellaceae</taxon>
        <taxon>Colletotrichum</taxon>
        <taxon>Colletotrichum gloeosporioides species complex</taxon>
    </lineage>
</organism>
<dbReference type="EMBL" id="JAQOWY010000172">
    <property type="protein sequence ID" value="KAK1848432.1"/>
    <property type="molecule type" value="Genomic_DNA"/>
</dbReference>
<evidence type="ECO:0000259" key="1">
    <source>
        <dbReference type="Pfam" id="PF06985"/>
    </source>
</evidence>
<dbReference type="AlphaFoldDB" id="A0AAD9EI69"/>
<dbReference type="PANTHER" id="PTHR24148:SF64">
    <property type="entry name" value="HETEROKARYON INCOMPATIBILITY DOMAIN-CONTAINING PROTEIN"/>
    <property type="match status" value="1"/>
</dbReference>
<proteinExistence type="predicted"/>
<feature type="domain" description="Heterokaryon incompatibility" evidence="1">
    <location>
        <begin position="69"/>
        <end position="228"/>
    </location>
</feature>
<name>A0AAD9EI69_9PEZI</name>